<evidence type="ECO:0000313" key="5">
    <source>
        <dbReference type="Proteomes" id="UP000001542"/>
    </source>
</evidence>
<evidence type="ECO:0000256" key="3">
    <source>
        <dbReference type="ARBA" id="ARBA00023186"/>
    </source>
</evidence>
<dbReference type="OrthoDB" id="434160at2759"/>
<evidence type="ECO:0008006" key="6">
    <source>
        <dbReference type="Google" id="ProtNLM"/>
    </source>
</evidence>
<keyword evidence="2" id="KW-0067">ATP-binding</keyword>
<dbReference type="SUPFAM" id="SSF53067">
    <property type="entry name" value="Actin-like ATPase domain"/>
    <property type="match status" value="2"/>
</dbReference>
<dbReference type="Proteomes" id="UP000001542">
    <property type="component" value="Unassembled WGS sequence"/>
</dbReference>
<dbReference type="GO" id="GO:0000774">
    <property type="term" value="F:adenyl-nucleotide exchange factor activity"/>
    <property type="evidence" value="ECO:0000318"/>
    <property type="project" value="GO_Central"/>
</dbReference>
<sequence>MIISILLLKNKVITIDFGSYYTKAAHEGSNNVPDMLLNTFSKRLTPSFVAFNTPKDFDNITSDPLSPEEIESLVPIIGDHAYTKLLSYPWLGGGYFQPYIDLDKNETRDLADRLLSYPPCETRFKNFNLTATFLHFYTKMMLKDGFENTKVNFVVPGSFTEPQILELHDIARAAKLQNETITWDWEAAANLFAQRRPDVIQPDNRIGLFVDIGATSSKAYAIRFEEQKGVPKYNARLLDYHIDYDTGGAYLTAGLARFVKKKLTSKEISPAEMGRILEQCEKAKRTLSLLEETKITIENISGKDRIVTITRDDLDEVAKPHVLRISKLIKLSYRKSKVDFVEIIGGGSRSPPIRRAIMKEIGAEKLNSSMNVDEALAMGGQCQVLTNWVAGQMNESFYKIDICALYNCHDVLLGTSKELGFSNNPEFVYFNITTPLRRGLFSYNWTYYVPKPGYGLTNYFYYTRGPVRLDRVLSCYLGDCKPNSATLLRPYYGNFVNYLEAVTNDRRKLEYLTNELEEMYNVVKSSTNDTKLYLESKGIMLDTILERIDQYLFGNDFNISSTTQLLEEMINIQKYLVIRSEALGSKEKLQDSIDRAFTILNVTYPMNPKWLEPNVLRAFMEKTESVVQFMNSIDSIDINKEQIDEVTASLDTWCDALPPVPKKISHEIIIQYLNKFLDKILNLFVDL</sequence>
<dbReference type="Pfam" id="PF00012">
    <property type="entry name" value="HSP70"/>
    <property type="match status" value="1"/>
</dbReference>
<proteinExistence type="predicted"/>
<keyword evidence="5" id="KW-1185">Reference proteome</keyword>
<keyword evidence="1" id="KW-0547">Nucleotide-binding</keyword>
<dbReference type="eggNOG" id="KOG0103">
    <property type="taxonomic scope" value="Eukaryota"/>
</dbReference>
<dbReference type="AlphaFoldDB" id="A2EJD5"/>
<evidence type="ECO:0000256" key="1">
    <source>
        <dbReference type="ARBA" id="ARBA00022741"/>
    </source>
</evidence>
<dbReference type="PRINTS" id="PR00301">
    <property type="entry name" value="HEATSHOCK70"/>
</dbReference>
<reference evidence="4" key="1">
    <citation type="submission" date="2006-10" db="EMBL/GenBank/DDBJ databases">
        <authorList>
            <person name="Amadeo P."/>
            <person name="Zhao Q."/>
            <person name="Wortman J."/>
            <person name="Fraser-Liggett C."/>
            <person name="Carlton J."/>
        </authorList>
    </citation>
    <scope>NUCLEOTIDE SEQUENCE</scope>
    <source>
        <strain evidence="4">G3</strain>
    </source>
</reference>
<dbReference type="VEuPathDB" id="TrichDB:TVAGG3_0389390"/>
<dbReference type="KEGG" id="tva:4765081"/>
<evidence type="ECO:0000256" key="2">
    <source>
        <dbReference type="ARBA" id="ARBA00022840"/>
    </source>
</evidence>
<accession>A2EJD5</accession>
<dbReference type="Gene3D" id="3.90.640.10">
    <property type="entry name" value="Actin, Chain A, domain 4"/>
    <property type="match status" value="1"/>
</dbReference>
<dbReference type="GO" id="GO:0140662">
    <property type="term" value="F:ATP-dependent protein folding chaperone"/>
    <property type="evidence" value="ECO:0007669"/>
    <property type="project" value="InterPro"/>
</dbReference>
<name>A2EJD5_TRIV3</name>
<dbReference type="GO" id="GO:0034663">
    <property type="term" value="C:endoplasmic reticulum chaperone complex"/>
    <property type="evidence" value="ECO:0000318"/>
    <property type="project" value="GO_Central"/>
</dbReference>
<dbReference type="PANTHER" id="PTHR45639">
    <property type="entry name" value="HSC70CB, ISOFORM G-RELATED"/>
    <property type="match status" value="1"/>
</dbReference>
<dbReference type="PANTHER" id="PTHR45639:SF3">
    <property type="entry name" value="HYPOXIA UP-REGULATED PROTEIN 1"/>
    <property type="match status" value="1"/>
</dbReference>
<protein>
    <recommendedName>
        <fullName evidence="6">DnaK protein</fullName>
    </recommendedName>
</protein>
<dbReference type="EMBL" id="DS113405">
    <property type="protein sequence ID" value="EAY07192.1"/>
    <property type="molecule type" value="Genomic_DNA"/>
</dbReference>
<dbReference type="RefSeq" id="XP_001319415.1">
    <property type="nucleotide sequence ID" value="XM_001319380.1"/>
</dbReference>
<gene>
    <name evidence="4" type="ORF">TVAG_050070</name>
</gene>
<evidence type="ECO:0000313" key="4">
    <source>
        <dbReference type="EMBL" id="EAY07192.1"/>
    </source>
</evidence>
<keyword evidence="3" id="KW-0143">Chaperone</keyword>
<dbReference type="STRING" id="5722.A2EJD5"/>
<dbReference type="VEuPathDB" id="TrichDB:TVAG_050070"/>
<dbReference type="SMR" id="A2EJD5"/>
<reference evidence="4" key="2">
    <citation type="journal article" date="2007" name="Science">
        <title>Draft genome sequence of the sexually transmitted pathogen Trichomonas vaginalis.</title>
        <authorList>
            <person name="Carlton J.M."/>
            <person name="Hirt R.P."/>
            <person name="Silva J.C."/>
            <person name="Delcher A.L."/>
            <person name="Schatz M."/>
            <person name="Zhao Q."/>
            <person name="Wortman J.R."/>
            <person name="Bidwell S.L."/>
            <person name="Alsmark U.C.M."/>
            <person name="Besteiro S."/>
            <person name="Sicheritz-Ponten T."/>
            <person name="Noel C.J."/>
            <person name="Dacks J.B."/>
            <person name="Foster P.G."/>
            <person name="Simillion C."/>
            <person name="Van de Peer Y."/>
            <person name="Miranda-Saavedra D."/>
            <person name="Barton G.J."/>
            <person name="Westrop G.D."/>
            <person name="Mueller S."/>
            <person name="Dessi D."/>
            <person name="Fiori P.L."/>
            <person name="Ren Q."/>
            <person name="Paulsen I."/>
            <person name="Zhang H."/>
            <person name="Bastida-Corcuera F.D."/>
            <person name="Simoes-Barbosa A."/>
            <person name="Brown M.T."/>
            <person name="Hayes R.D."/>
            <person name="Mukherjee M."/>
            <person name="Okumura C.Y."/>
            <person name="Schneider R."/>
            <person name="Smith A.J."/>
            <person name="Vanacova S."/>
            <person name="Villalvazo M."/>
            <person name="Haas B.J."/>
            <person name="Pertea M."/>
            <person name="Feldblyum T.V."/>
            <person name="Utterback T.R."/>
            <person name="Shu C.L."/>
            <person name="Osoegawa K."/>
            <person name="de Jong P.J."/>
            <person name="Hrdy I."/>
            <person name="Horvathova L."/>
            <person name="Zubacova Z."/>
            <person name="Dolezal P."/>
            <person name="Malik S.B."/>
            <person name="Logsdon J.M. Jr."/>
            <person name="Henze K."/>
            <person name="Gupta A."/>
            <person name="Wang C.C."/>
            <person name="Dunne R.L."/>
            <person name="Upcroft J.A."/>
            <person name="Upcroft P."/>
            <person name="White O."/>
            <person name="Salzberg S.L."/>
            <person name="Tang P."/>
            <person name="Chiu C.-H."/>
            <person name="Lee Y.-S."/>
            <person name="Embley T.M."/>
            <person name="Coombs G.H."/>
            <person name="Mottram J.C."/>
            <person name="Tachezy J."/>
            <person name="Fraser-Liggett C.M."/>
            <person name="Johnson P.J."/>
        </authorList>
    </citation>
    <scope>NUCLEOTIDE SEQUENCE [LARGE SCALE GENOMIC DNA]</scope>
    <source>
        <strain evidence="4">G3</strain>
    </source>
</reference>
<dbReference type="Gene3D" id="3.30.420.40">
    <property type="match status" value="2"/>
</dbReference>
<dbReference type="GO" id="GO:0005524">
    <property type="term" value="F:ATP binding"/>
    <property type="evidence" value="ECO:0007669"/>
    <property type="project" value="UniProtKB-KW"/>
</dbReference>
<dbReference type="InParanoid" id="A2EJD5"/>
<dbReference type="InterPro" id="IPR043129">
    <property type="entry name" value="ATPase_NBD"/>
</dbReference>
<organism evidence="4 5">
    <name type="scientific">Trichomonas vaginalis (strain ATCC PRA-98 / G3)</name>
    <dbReference type="NCBI Taxonomy" id="412133"/>
    <lineage>
        <taxon>Eukaryota</taxon>
        <taxon>Metamonada</taxon>
        <taxon>Parabasalia</taxon>
        <taxon>Trichomonadida</taxon>
        <taxon>Trichomonadidae</taxon>
        <taxon>Trichomonas</taxon>
    </lineage>
</organism>
<dbReference type="InterPro" id="IPR013126">
    <property type="entry name" value="Hsp_70_fam"/>
</dbReference>